<dbReference type="RefSeq" id="WP_072055375.1">
    <property type="nucleotide sequence ID" value="NZ_BJTZ01000014.1"/>
</dbReference>
<dbReference type="InterPro" id="IPR010359">
    <property type="entry name" value="IrrE_HExxH"/>
</dbReference>
<protein>
    <submittedName>
        <fullName evidence="2">ImmA/IrrE family metallo-endopeptidase</fullName>
    </submittedName>
</protein>
<evidence type="ECO:0000313" key="3">
    <source>
        <dbReference type="Proteomes" id="UP000321787"/>
    </source>
</evidence>
<dbReference type="Proteomes" id="UP000321787">
    <property type="component" value="Unassembled WGS sequence"/>
</dbReference>
<feature type="domain" description="IrrE N-terminal-like" evidence="1">
    <location>
        <begin position="49"/>
        <end position="170"/>
    </location>
</feature>
<dbReference type="EMBL" id="BJTZ01000014">
    <property type="protein sequence ID" value="GEK14296.1"/>
    <property type="molecule type" value="Genomic_DNA"/>
</dbReference>
<dbReference type="PANTHER" id="PTHR43236:SF2">
    <property type="entry name" value="BLL0069 PROTEIN"/>
    <property type="match status" value="1"/>
</dbReference>
<dbReference type="Pfam" id="PF06114">
    <property type="entry name" value="Peptidase_M78"/>
    <property type="match status" value="1"/>
</dbReference>
<proteinExistence type="predicted"/>
<reference evidence="2 3" key="1">
    <citation type="submission" date="2019-07" db="EMBL/GenBank/DDBJ databases">
        <title>Whole genome shotgun sequence of Aliivibrio fischeri NBRC 101058.</title>
        <authorList>
            <person name="Hosoyama A."/>
            <person name="Uohara A."/>
            <person name="Ohji S."/>
            <person name="Ichikawa N."/>
        </authorList>
    </citation>
    <scope>NUCLEOTIDE SEQUENCE [LARGE SCALE GENOMIC DNA]</scope>
    <source>
        <strain evidence="2 3">NBRC 101058</strain>
    </source>
</reference>
<dbReference type="PANTHER" id="PTHR43236">
    <property type="entry name" value="ANTITOXIN HIGA1"/>
    <property type="match status" value="1"/>
</dbReference>
<dbReference type="InterPro" id="IPR052345">
    <property type="entry name" value="Rad_response_metalloprotease"/>
</dbReference>
<comment type="caution">
    <text evidence="2">The sequence shown here is derived from an EMBL/GenBank/DDBJ whole genome shotgun (WGS) entry which is preliminary data.</text>
</comment>
<gene>
    <name evidence="2" type="ORF">AFI02nite_23320</name>
</gene>
<dbReference type="Gene3D" id="1.10.10.2910">
    <property type="match status" value="1"/>
</dbReference>
<dbReference type="AlphaFoldDB" id="A0A510UIC2"/>
<name>A0A510UIC2_ALIFS</name>
<evidence type="ECO:0000259" key="1">
    <source>
        <dbReference type="Pfam" id="PF06114"/>
    </source>
</evidence>
<organism evidence="2 3">
    <name type="scientific">Aliivibrio fischeri</name>
    <name type="common">Vibrio fischeri</name>
    <dbReference type="NCBI Taxonomy" id="668"/>
    <lineage>
        <taxon>Bacteria</taxon>
        <taxon>Pseudomonadati</taxon>
        <taxon>Pseudomonadota</taxon>
        <taxon>Gammaproteobacteria</taxon>
        <taxon>Vibrionales</taxon>
        <taxon>Vibrionaceae</taxon>
        <taxon>Aliivibrio</taxon>
    </lineage>
</organism>
<sequence length="180" mass="20687">MAFIKRKPKENRLPTEFENLSTATEVVQFAQDKGIETSPLDVSALTRLLGIKMRFEPMDGEDSGSLVKDKKSGEWVMKVNSLHHCNRQRFTIAHELGHYIKHSMQSESFNDKTFFRNGETNRLEIEANQFAAELLMPAEIYHHFIKHNSQKVEDIAAHFQVSSMAVRIRAKQLGYEGHNV</sequence>
<evidence type="ECO:0000313" key="2">
    <source>
        <dbReference type="EMBL" id="GEK14296.1"/>
    </source>
</evidence>
<accession>A0A510UIC2</accession>